<evidence type="ECO:0000313" key="1">
    <source>
        <dbReference type="EMBL" id="AXC13402.1"/>
    </source>
</evidence>
<dbReference type="Proteomes" id="UP000253606">
    <property type="component" value="Chromosome"/>
</dbReference>
<name>A0A2Z5G2Q6_9BACT</name>
<proteinExistence type="predicted"/>
<dbReference type="AlphaFoldDB" id="A0A2Z5G2Q6"/>
<dbReference type="EMBL" id="CP030840">
    <property type="protein sequence ID" value="AXC13402.1"/>
    <property type="molecule type" value="Genomic_DNA"/>
</dbReference>
<evidence type="ECO:0000313" key="2">
    <source>
        <dbReference type="Proteomes" id="UP000253606"/>
    </source>
</evidence>
<keyword evidence="2" id="KW-1185">Reference proteome</keyword>
<sequence length="39" mass="3954">MVNGLLRRGCTGVANTGKASRIALQSGFIEFVICGKGAG</sequence>
<organism evidence="1 2">
    <name type="scientific">Acidisarcina polymorpha</name>
    <dbReference type="NCBI Taxonomy" id="2211140"/>
    <lineage>
        <taxon>Bacteria</taxon>
        <taxon>Pseudomonadati</taxon>
        <taxon>Acidobacteriota</taxon>
        <taxon>Terriglobia</taxon>
        <taxon>Terriglobales</taxon>
        <taxon>Acidobacteriaceae</taxon>
        <taxon>Acidisarcina</taxon>
    </lineage>
</organism>
<reference evidence="1 2" key="1">
    <citation type="journal article" date="2018" name="Front. Microbiol.">
        <title>Hydrolytic Capabilities as a Key to Environmental Success: Chitinolytic and Cellulolytic Acidobacteria From Acidic Sub-arctic Soils and Boreal Peatlands.</title>
        <authorList>
            <person name="Belova S.E."/>
            <person name="Ravin N.V."/>
            <person name="Pankratov T.A."/>
            <person name="Rakitin A.L."/>
            <person name="Ivanova A.A."/>
            <person name="Beletsky A.V."/>
            <person name="Mardanov A.V."/>
            <person name="Sinninghe Damste J.S."/>
            <person name="Dedysh S.N."/>
        </authorList>
    </citation>
    <scope>NUCLEOTIDE SEQUENCE [LARGE SCALE GENOMIC DNA]</scope>
    <source>
        <strain evidence="1 2">SBC82</strain>
    </source>
</reference>
<accession>A0A2Z5G2Q6</accession>
<protein>
    <submittedName>
        <fullName evidence="1">Uncharacterized protein</fullName>
    </submittedName>
</protein>
<gene>
    <name evidence="1" type="ORF">ACPOL_4125</name>
</gene>
<dbReference type="KEGG" id="abas:ACPOL_4125"/>